<protein>
    <submittedName>
        <fullName evidence="1">Uncharacterized protein</fullName>
    </submittedName>
</protein>
<dbReference type="AlphaFoldDB" id="A0A0A9CIH5"/>
<reference evidence="1" key="2">
    <citation type="journal article" date="2015" name="Data Brief">
        <title>Shoot transcriptome of the giant reed, Arundo donax.</title>
        <authorList>
            <person name="Barrero R.A."/>
            <person name="Guerrero F.D."/>
            <person name="Moolhuijzen P."/>
            <person name="Goolsby J.A."/>
            <person name="Tidwell J."/>
            <person name="Bellgard S.E."/>
            <person name="Bellgard M.I."/>
        </authorList>
    </citation>
    <scope>NUCLEOTIDE SEQUENCE</scope>
    <source>
        <tissue evidence="1">Shoot tissue taken approximately 20 cm above the soil surface</tissue>
    </source>
</reference>
<name>A0A0A9CIH5_ARUDO</name>
<reference evidence="1" key="1">
    <citation type="submission" date="2014-09" db="EMBL/GenBank/DDBJ databases">
        <authorList>
            <person name="Magalhaes I.L.F."/>
            <person name="Oliveira U."/>
            <person name="Santos F.R."/>
            <person name="Vidigal T.H.D.A."/>
            <person name="Brescovit A.D."/>
            <person name="Santos A.J."/>
        </authorList>
    </citation>
    <scope>NUCLEOTIDE SEQUENCE</scope>
    <source>
        <tissue evidence="1">Shoot tissue taken approximately 20 cm above the soil surface</tissue>
    </source>
</reference>
<proteinExistence type="predicted"/>
<evidence type="ECO:0000313" key="1">
    <source>
        <dbReference type="EMBL" id="JAD74258.1"/>
    </source>
</evidence>
<organism evidence="1">
    <name type="scientific">Arundo donax</name>
    <name type="common">Giant reed</name>
    <name type="synonym">Donax arundinaceus</name>
    <dbReference type="NCBI Taxonomy" id="35708"/>
    <lineage>
        <taxon>Eukaryota</taxon>
        <taxon>Viridiplantae</taxon>
        <taxon>Streptophyta</taxon>
        <taxon>Embryophyta</taxon>
        <taxon>Tracheophyta</taxon>
        <taxon>Spermatophyta</taxon>
        <taxon>Magnoliopsida</taxon>
        <taxon>Liliopsida</taxon>
        <taxon>Poales</taxon>
        <taxon>Poaceae</taxon>
        <taxon>PACMAD clade</taxon>
        <taxon>Arundinoideae</taxon>
        <taxon>Arundineae</taxon>
        <taxon>Arundo</taxon>
    </lineage>
</organism>
<dbReference type="EMBL" id="GBRH01223637">
    <property type="protein sequence ID" value="JAD74258.1"/>
    <property type="molecule type" value="Transcribed_RNA"/>
</dbReference>
<sequence>MFGLNMCIFKRTGDTMSGATKQLPVVLRSFC</sequence>
<accession>A0A0A9CIH5</accession>